<keyword evidence="3" id="KW-0378">Hydrolase</keyword>
<sequence>MSHSEPFEFITHTAGARAASPSPPQHRLFDAYATLKSAKDVDVDVQLQTALRARYPSLTVTAVPTTSVNLLAFAGAGHAVATPDVSAEDPLVGWRGYVPPARRGDGPGGVARADMFAKYRYEWGGENFIVYGVLVSFYVVQYVLKEPREGETPLSGSRVADELILAVGKWQASAVRTVWVYDRYWVSSAKMYQEAMRISWDDIIMEEGMKKELKGVGNKFFDNKAVYEEYGVPWKRGLIFHGPAGNGKTISIKAMIHTLNSRKLPIATLYVKTAPTTFDIRSIFVRARQMTPCLLVFEDIETIVTNATRSYFFNEVDGLENNDGILMVASTNYLDRLDPGLSKRPSRFDRKYLFSLPSKEQRVKYCEHWHDKLRSKPIEFPHKLCEPIAEITYDFSFATLQEAFVSTLLVLAREETPDGAGDPRGEGYQETSGAGGENAVWSGEADGGDDLERYELWRVIKQQVAILREDMDHEEGSVRRRTSTARSTRDSASAAEMSASTGPCGGDGDAILQHDRFASDLGVGKPRLPVRPVTDVRAAEVAPTALRLDGLESGPGAQAWDGGLDGWDSFLLRT</sequence>
<feature type="region of interest" description="Disordered" evidence="1">
    <location>
        <begin position="416"/>
        <end position="440"/>
    </location>
</feature>
<dbReference type="GO" id="GO:1990275">
    <property type="term" value="F:preribosome binding"/>
    <property type="evidence" value="ECO:0007669"/>
    <property type="project" value="TreeGrafter"/>
</dbReference>
<dbReference type="Gene3D" id="3.40.50.300">
    <property type="entry name" value="P-loop containing nucleotide triphosphate hydrolases"/>
    <property type="match status" value="1"/>
</dbReference>
<reference evidence="3" key="1">
    <citation type="journal article" date="2020" name="Stud. Mycol.">
        <title>101 Dothideomycetes genomes: a test case for predicting lifestyles and emergence of pathogens.</title>
        <authorList>
            <person name="Haridas S."/>
            <person name="Albert R."/>
            <person name="Binder M."/>
            <person name="Bloem J."/>
            <person name="Labutti K."/>
            <person name="Salamov A."/>
            <person name="Andreopoulos B."/>
            <person name="Baker S."/>
            <person name="Barry K."/>
            <person name="Bills G."/>
            <person name="Bluhm B."/>
            <person name="Cannon C."/>
            <person name="Castanera R."/>
            <person name="Culley D."/>
            <person name="Daum C."/>
            <person name="Ezra D."/>
            <person name="Gonzalez J."/>
            <person name="Henrissat B."/>
            <person name="Kuo A."/>
            <person name="Liang C."/>
            <person name="Lipzen A."/>
            <person name="Lutzoni F."/>
            <person name="Magnuson J."/>
            <person name="Mondo S."/>
            <person name="Nolan M."/>
            <person name="Ohm R."/>
            <person name="Pangilinan J."/>
            <person name="Park H.-J."/>
            <person name="Ramirez L."/>
            <person name="Alfaro M."/>
            <person name="Sun H."/>
            <person name="Tritt A."/>
            <person name="Yoshinaga Y."/>
            <person name="Zwiers L.-H."/>
            <person name="Turgeon B."/>
            <person name="Goodwin S."/>
            <person name="Spatafora J."/>
            <person name="Crous P."/>
            <person name="Grigoriev I."/>
        </authorList>
    </citation>
    <scope>NUCLEOTIDE SEQUENCE</scope>
    <source>
        <strain evidence="3">ATCC 16933</strain>
    </source>
</reference>
<dbReference type="InterPro" id="IPR050168">
    <property type="entry name" value="AAA_ATPase_domain"/>
</dbReference>
<dbReference type="InterPro" id="IPR027417">
    <property type="entry name" value="P-loop_NTPase"/>
</dbReference>
<dbReference type="SUPFAM" id="SSF52540">
    <property type="entry name" value="P-loop containing nucleoside triphosphate hydrolases"/>
    <property type="match status" value="1"/>
</dbReference>
<dbReference type="GO" id="GO:0005524">
    <property type="term" value="F:ATP binding"/>
    <property type="evidence" value="ECO:0007669"/>
    <property type="project" value="InterPro"/>
</dbReference>
<feature type="domain" description="ATPase AAA-type core" evidence="2">
    <location>
        <begin position="238"/>
        <end position="355"/>
    </location>
</feature>
<dbReference type="AlphaFoldDB" id="A0A6A6NSU2"/>
<keyword evidence="4" id="KW-1185">Reference proteome</keyword>
<evidence type="ECO:0000313" key="4">
    <source>
        <dbReference type="Proteomes" id="UP000799766"/>
    </source>
</evidence>
<dbReference type="EMBL" id="MU001689">
    <property type="protein sequence ID" value="KAF2454821.1"/>
    <property type="molecule type" value="Genomic_DNA"/>
</dbReference>
<evidence type="ECO:0000256" key="1">
    <source>
        <dbReference type="SAM" id="MobiDB-lite"/>
    </source>
</evidence>
<feature type="compositionally biased region" description="Low complexity" evidence="1">
    <location>
        <begin position="484"/>
        <end position="495"/>
    </location>
</feature>
<dbReference type="GO" id="GO:0016887">
    <property type="term" value="F:ATP hydrolysis activity"/>
    <property type="evidence" value="ECO:0007669"/>
    <property type="project" value="InterPro"/>
</dbReference>
<proteinExistence type="predicted"/>
<dbReference type="GO" id="GO:0005634">
    <property type="term" value="C:nucleus"/>
    <property type="evidence" value="ECO:0007669"/>
    <property type="project" value="TreeGrafter"/>
</dbReference>
<dbReference type="CDD" id="cd19481">
    <property type="entry name" value="RecA-like_protease"/>
    <property type="match status" value="1"/>
</dbReference>
<name>A0A6A6NSU2_9PEZI</name>
<organism evidence="3 4">
    <name type="scientific">Lineolata rhizophorae</name>
    <dbReference type="NCBI Taxonomy" id="578093"/>
    <lineage>
        <taxon>Eukaryota</taxon>
        <taxon>Fungi</taxon>
        <taxon>Dikarya</taxon>
        <taxon>Ascomycota</taxon>
        <taxon>Pezizomycotina</taxon>
        <taxon>Dothideomycetes</taxon>
        <taxon>Dothideomycetes incertae sedis</taxon>
        <taxon>Lineolatales</taxon>
        <taxon>Lineolataceae</taxon>
        <taxon>Lineolata</taxon>
    </lineage>
</organism>
<gene>
    <name evidence="3" type="ORF">BDY21DRAFT_290359</name>
</gene>
<protein>
    <submittedName>
        <fullName evidence="3">P-loop containing nucleoside triphosphate hydrolase protein</fullName>
    </submittedName>
</protein>
<dbReference type="Pfam" id="PF00004">
    <property type="entry name" value="AAA"/>
    <property type="match status" value="1"/>
</dbReference>
<evidence type="ECO:0000313" key="3">
    <source>
        <dbReference type="EMBL" id="KAF2454821.1"/>
    </source>
</evidence>
<dbReference type="GO" id="GO:0003723">
    <property type="term" value="F:RNA binding"/>
    <property type="evidence" value="ECO:0007669"/>
    <property type="project" value="TreeGrafter"/>
</dbReference>
<dbReference type="OrthoDB" id="2115716at2759"/>
<dbReference type="InterPro" id="IPR003959">
    <property type="entry name" value="ATPase_AAA_core"/>
</dbReference>
<accession>A0A6A6NSU2</accession>
<feature type="compositionally biased region" description="Basic and acidic residues" evidence="1">
    <location>
        <begin position="416"/>
        <end position="427"/>
    </location>
</feature>
<feature type="region of interest" description="Disordered" evidence="1">
    <location>
        <begin position="471"/>
        <end position="511"/>
    </location>
</feature>
<dbReference type="GO" id="GO:0042254">
    <property type="term" value="P:ribosome biogenesis"/>
    <property type="evidence" value="ECO:0007669"/>
    <property type="project" value="TreeGrafter"/>
</dbReference>
<dbReference type="PANTHER" id="PTHR23077">
    <property type="entry name" value="AAA-FAMILY ATPASE"/>
    <property type="match status" value="1"/>
</dbReference>
<evidence type="ECO:0000259" key="2">
    <source>
        <dbReference type="Pfam" id="PF00004"/>
    </source>
</evidence>
<dbReference type="PANTHER" id="PTHR23077:SF132">
    <property type="entry name" value="ATP-DEPENDENT ZN PROTEASE"/>
    <property type="match status" value="1"/>
</dbReference>
<dbReference type="Proteomes" id="UP000799766">
    <property type="component" value="Unassembled WGS sequence"/>
</dbReference>